<dbReference type="PANTHER" id="PTHR38479:SF2">
    <property type="entry name" value="WINGED HELIX DNA-BINDING DOMAIN-CONTAINING PROTEIN"/>
    <property type="match status" value="1"/>
</dbReference>
<dbReference type="InterPro" id="IPR009351">
    <property type="entry name" value="AlkZ-like"/>
</dbReference>
<dbReference type="PANTHER" id="PTHR38479">
    <property type="entry name" value="LMO0824 PROTEIN"/>
    <property type="match status" value="1"/>
</dbReference>
<proteinExistence type="predicted"/>
<gene>
    <name evidence="1" type="ORF">JK358_29185</name>
</gene>
<evidence type="ECO:0000313" key="2">
    <source>
        <dbReference type="Proteomes" id="UP000602198"/>
    </source>
</evidence>
<name>A0ABS1MFJ7_9NOCA</name>
<accession>A0ABS1MFJ7</accession>
<protein>
    <submittedName>
        <fullName evidence="1">AlkZ family DNA glycosylase</fullName>
    </submittedName>
</protein>
<evidence type="ECO:0000313" key="1">
    <source>
        <dbReference type="EMBL" id="MBL1078489.1"/>
    </source>
</evidence>
<keyword evidence="2" id="KW-1185">Reference proteome</keyword>
<comment type="caution">
    <text evidence="1">The sequence shown here is derived from an EMBL/GenBank/DDBJ whole genome shotgun (WGS) entry which is preliminary data.</text>
</comment>
<dbReference type="EMBL" id="JAERRJ010000012">
    <property type="protein sequence ID" value="MBL1078489.1"/>
    <property type="molecule type" value="Genomic_DNA"/>
</dbReference>
<sequence>MTELTVRTLNRTLLLRQHLTERVSMPAADLIRHLVAVQGQEPNWPYIGLWARLQEFRHEDLQTLLDDRSVVRSTMIRKTVHLAAAEDFRWLHPTVKPFVAADLKAAYFKEALGMVDLDKLAAIGRELLAGQTVSRRELGRQLGQRFTTPYPGRLAQGLTALVPLVHDAKAGAWGGWRGRQVGVALAEDWMGAPVEPKPQPETMILRYLAAFGPASVPDMQNWSGVTRLAEVVERLRPGLRVFRDDTGRELFDLPDAPIADADLPVPVRFLPAFDNVALGHNDRRRVISDADRARITKIASAGVPMYLVDGFVHGRWDLAGSTIHITPWHPLSAADETAVLAEAEQMLPAILPGEDGKVVIDRV</sequence>
<dbReference type="Proteomes" id="UP000602198">
    <property type="component" value="Unassembled WGS sequence"/>
</dbReference>
<dbReference type="RefSeq" id="WP_201953953.1">
    <property type="nucleotide sequence ID" value="NZ_JAERRJ010000012.1"/>
</dbReference>
<reference evidence="1 2" key="1">
    <citation type="submission" date="2021-01" db="EMBL/GenBank/DDBJ databases">
        <title>WGS of actinomycetes isolated from Thailand.</title>
        <authorList>
            <person name="Thawai C."/>
        </authorList>
    </citation>
    <scope>NUCLEOTIDE SEQUENCE [LARGE SCALE GENOMIC DNA]</scope>
    <source>
        <strain evidence="1 2">LPG 2</strain>
    </source>
</reference>
<dbReference type="Pfam" id="PF06224">
    <property type="entry name" value="AlkZ-like"/>
    <property type="match status" value="1"/>
</dbReference>
<organism evidence="1 2">
    <name type="scientific">Nocardia acididurans</name>
    <dbReference type="NCBI Taxonomy" id="2802282"/>
    <lineage>
        <taxon>Bacteria</taxon>
        <taxon>Bacillati</taxon>
        <taxon>Actinomycetota</taxon>
        <taxon>Actinomycetes</taxon>
        <taxon>Mycobacteriales</taxon>
        <taxon>Nocardiaceae</taxon>
        <taxon>Nocardia</taxon>
    </lineage>
</organism>